<feature type="domain" description="C2 NT-type" evidence="2">
    <location>
        <begin position="188"/>
        <end position="322"/>
    </location>
</feature>
<evidence type="ECO:0000313" key="3">
    <source>
        <dbReference type="EMBL" id="OQS04664.1"/>
    </source>
</evidence>
<comment type="caution">
    <text evidence="3">The sequence shown here is derived from an EMBL/GenBank/DDBJ whole genome shotgun (WGS) entry which is preliminary data.</text>
</comment>
<sequence length="394" mass="44974">MPTDEECQRLQEEGMGDADLKIILLGDSAVGKSKLVERYMMNEFQPRQLSTFALTLFRKELPMDDGSVAKIDIWDTAGQERFSSMHPSYYFGATACILVFDVTRKTTYQHLSDWYKELREYCENIPCFLAANKVDVDVEVTNKKFKFAESHNLGFHFVSAADGTNVVKIFEEAIHAGLKYKKEGGDFMSDVLDLLNETPRNIHLKACCNIPDCIGRRVYCVWKYVDGRRGESPRVNVLNNAATWNWHILLPNCKLSTANAILQSNCIQLSIQQEMGNCKYERLGFVEIDIANFVGLVDGTRRYLLQQSNLNSMLHVVVQAKQVQGDVIYILQKSLELNHQSERRLSVDRGLNVDQVTQTEPNVKHGSCYFPIQDVVSDIFRISEENRNQHLPSK</sequence>
<dbReference type="SMART" id="SM00176">
    <property type="entry name" value="RAN"/>
    <property type="match status" value="1"/>
</dbReference>
<name>A0A1W0A304_9STRA</name>
<dbReference type="PRINTS" id="PR00449">
    <property type="entry name" value="RASTRNSFRMNG"/>
</dbReference>
<organism evidence="3 4">
    <name type="scientific">Thraustotheca clavata</name>
    <dbReference type="NCBI Taxonomy" id="74557"/>
    <lineage>
        <taxon>Eukaryota</taxon>
        <taxon>Sar</taxon>
        <taxon>Stramenopiles</taxon>
        <taxon>Oomycota</taxon>
        <taxon>Saprolegniomycetes</taxon>
        <taxon>Saprolegniales</taxon>
        <taxon>Achlyaceae</taxon>
        <taxon>Thraustotheca</taxon>
    </lineage>
</organism>
<dbReference type="NCBIfam" id="TIGR00231">
    <property type="entry name" value="small_GTP"/>
    <property type="match status" value="1"/>
</dbReference>
<keyword evidence="1" id="KW-0547">Nucleotide-binding</keyword>
<dbReference type="Pfam" id="PF00071">
    <property type="entry name" value="Ras"/>
    <property type="match status" value="1"/>
</dbReference>
<dbReference type="InterPro" id="IPR001806">
    <property type="entry name" value="Small_GTPase"/>
</dbReference>
<dbReference type="PROSITE" id="PS51840">
    <property type="entry name" value="C2_NT"/>
    <property type="match status" value="1"/>
</dbReference>
<dbReference type="OrthoDB" id="48625at2759"/>
<gene>
    <name evidence="3" type="ORF">THRCLA_03121</name>
</gene>
<dbReference type="GO" id="GO:0003924">
    <property type="term" value="F:GTPase activity"/>
    <property type="evidence" value="ECO:0007669"/>
    <property type="project" value="InterPro"/>
</dbReference>
<dbReference type="PROSITE" id="PS51419">
    <property type="entry name" value="RAB"/>
    <property type="match status" value="1"/>
</dbReference>
<dbReference type="InterPro" id="IPR005225">
    <property type="entry name" value="Small_GTP-bd"/>
</dbReference>
<proteinExistence type="predicted"/>
<evidence type="ECO:0000313" key="4">
    <source>
        <dbReference type="Proteomes" id="UP000243217"/>
    </source>
</evidence>
<dbReference type="FunFam" id="3.40.50.300:FF:001329">
    <property type="entry name" value="Small GTP-binding protein, putative"/>
    <property type="match status" value="1"/>
</dbReference>
<dbReference type="STRING" id="74557.A0A1W0A304"/>
<dbReference type="InterPro" id="IPR027417">
    <property type="entry name" value="P-loop_NTPase"/>
</dbReference>
<dbReference type="InterPro" id="IPR019448">
    <property type="entry name" value="NT-C2"/>
</dbReference>
<dbReference type="SMART" id="SM00175">
    <property type="entry name" value="RAB"/>
    <property type="match status" value="1"/>
</dbReference>
<dbReference type="Gene3D" id="3.40.50.300">
    <property type="entry name" value="P-loop containing nucleotide triphosphate hydrolases"/>
    <property type="match status" value="1"/>
</dbReference>
<protein>
    <submittedName>
        <fullName evidence="3">Ras family GTPase</fullName>
    </submittedName>
</protein>
<reference evidence="3 4" key="1">
    <citation type="journal article" date="2014" name="Genome Biol. Evol.">
        <title>The secreted proteins of Achlya hypogyna and Thraustotheca clavata identify the ancestral oomycete secretome and reveal gene acquisitions by horizontal gene transfer.</title>
        <authorList>
            <person name="Misner I."/>
            <person name="Blouin N."/>
            <person name="Leonard G."/>
            <person name="Richards T.A."/>
            <person name="Lane C.E."/>
        </authorList>
    </citation>
    <scope>NUCLEOTIDE SEQUENCE [LARGE SCALE GENOMIC DNA]</scope>
    <source>
        <strain evidence="3 4">ATCC 34112</strain>
    </source>
</reference>
<dbReference type="Pfam" id="PF10358">
    <property type="entry name" value="NT-C2"/>
    <property type="match status" value="1"/>
</dbReference>
<evidence type="ECO:0000259" key="2">
    <source>
        <dbReference type="PROSITE" id="PS51840"/>
    </source>
</evidence>
<accession>A0A1W0A304</accession>
<dbReference type="AlphaFoldDB" id="A0A1W0A304"/>
<dbReference type="Proteomes" id="UP000243217">
    <property type="component" value="Unassembled WGS sequence"/>
</dbReference>
<dbReference type="SUPFAM" id="SSF52540">
    <property type="entry name" value="P-loop containing nucleoside triphosphate hydrolases"/>
    <property type="match status" value="1"/>
</dbReference>
<dbReference type="PANTHER" id="PTHR47978">
    <property type="match status" value="1"/>
</dbReference>
<dbReference type="GO" id="GO:0005525">
    <property type="term" value="F:GTP binding"/>
    <property type="evidence" value="ECO:0007669"/>
    <property type="project" value="InterPro"/>
</dbReference>
<keyword evidence="4" id="KW-1185">Reference proteome</keyword>
<evidence type="ECO:0000256" key="1">
    <source>
        <dbReference type="ARBA" id="ARBA00022741"/>
    </source>
</evidence>
<dbReference type="SMART" id="SM00173">
    <property type="entry name" value="RAS"/>
    <property type="match status" value="1"/>
</dbReference>
<dbReference type="EMBL" id="JNBS01000577">
    <property type="protein sequence ID" value="OQS04664.1"/>
    <property type="molecule type" value="Genomic_DNA"/>
</dbReference>
<dbReference type="SMART" id="SM00174">
    <property type="entry name" value="RHO"/>
    <property type="match status" value="1"/>
</dbReference>
<dbReference type="PROSITE" id="PS51421">
    <property type="entry name" value="RAS"/>
    <property type="match status" value="1"/>
</dbReference>